<dbReference type="EMBL" id="SNQI01000006">
    <property type="protein sequence ID" value="TEW72076.1"/>
    <property type="molecule type" value="Genomic_DNA"/>
</dbReference>
<comment type="caution">
    <text evidence="2">The sequence shown here is derived from an EMBL/GenBank/DDBJ whole genome shotgun (WGS) entry which is preliminary data.</text>
</comment>
<gene>
    <name evidence="2" type="ORF">E2488_14495</name>
</gene>
<protein>
    <submittedName>
        <fullName evidence="2">Uncharacterized protein</fullName>
    </submittedName>
</protein>
<feature type="transmembrane region" description="Helical" evidence="1">
    <location>
        <begin position="162"/>
        <end position="186"/>
    </location>
</feature>
<feature type="transmembrane region" description="Helical" evidence="1">
    <location>
        <begin position="124"/>
        <end position="142"/>
    </location>
</feature>
<dbReference type="AlphaFoldDB" id="A0A4Y8ANN3"/>
<feature type="transmembrane region" description="Helical" evidence="1">
    <location>
        <begin position="43"/>
        <end position="60"/>
    </location>
</feature>
<feature type="transmembrane region" description="Helical" evidence="1">
    <location>
        <begin position="66"/>
        <end position="83"/>
    </location>
</feature>
<keyword evidence="1" id="KW-0812">Transmembrane</keyword>
<dbReference type="RefSeq" id="WP_134249100.1">
    <property type="nucleotide sequence ID" value="NZ_SNQI01000006.1"/>
</dbReference>
<keyword evidence="1" id="KW-1133">Transmembrane helix</keyword>
<name>A0A4Y8ANN3_9FLAO</name>
<sequence>MERSIENIWKEGFLKSDALVAPKVNNLYNQKSIHIIDKFKRMFKINLIAIIAFSFAFLIISFFVGIPITGIIFFVTLSVLVFINKKLLNDLEKIDLGISSYQYLKAFNRWINKQIAINKKMSRFLYPIIFISLILGFWFKDAEGMPLGERLLDEILKGFPDIYLIFGIPLIGIVIVILILVLLAYFGGRIYKWDLNLVYGRIFKKLEELMTDIESLRS</sequence>
<dbReference type="Proteomes" id="UP000298517">
    <property type="component" value="Unassembled WGS sequence"/>
</dbReference>
<evidence type="ECO:0000313" key="2">
    <source>
        <dbReference type="EMBL" id="TEW72076.1"/>
    </source>
</evidence>
<evidence type="ECO:0000256" key="1">
    <source>
        <dbReference type="SAM" id="Phobius"/>
    </source>
</evidence>
<organism evidence="2 3">
    <name type="scientific">Gramella jeungdoensis</name>
    <dbReference type="NCBI Taxonomy" id="708091"/>
    <lineage>
        <taxon>Bacteria</taxon>
        <taxon>Pseudomonadati</taxon>
        <taxon>Bacteroidota</taxon>
        <taxon>Flavobacteriia</taxon>
        <taxon>Flavobacteriales</taxon>
        <taxon>Flavobacteriaceae</taxon>
        <taxon>Christiangramia</taxon>
    </lineage>
</organism>
<keyword evidence="1" id="KW-0472">Membrane</keyword>
<evidence type="ECO:0000313" key="3">
    <source>
        <dbReference type="Proteomes" id="UP000298517"/>
    </source>
</evidence>
<keyword evidence="3" id="KW-1185">Reference proteome</keyword>
<reference evidence="2 3" key="1">
    <citation type="journal article" date="2011" name="J. Microbiol.">
        <title>Gramella jeungdoensis sp. nov., isolated from a solar saltern in Korea.</title>
        <authorList>
            <person name="Joung Y."/>
            <person name="Kim H."/>
            <person name="Jang T."/>
            <person name="Ahn T.S."/>
            <person name="Joh K."/>
        </authorList>
    </citation>
    <scope>NUCLEOTIDE SEQUENCE [LARGE SCALE GENOMIC DNA]</scope>
    <source>
        <strain evidence="2 3">KCTC 23123</strain>
    </source>
</reference>
<proteinExistence type="predicted"/>
<accession>A0A4Y8ANN3</accession>
<dbReference type="OrthoDB" id="1120468at2"/>